<evidence type="ECO:0000256" key="3">
    <source>
        <dbReference type="ARBA" id="ARBA00022821"/>
    </source>
</evidence>
<evidence type="ECO:0000256" key="2">
    <source>
        <dbReference type="ARBA" id="ARBA00022741"/>
    </source>
</evidence>
<gene>
    <name evidence="5" type="ORF">FSB_LOCUS11491</name>
</gene>
<keyword evidence="3" id="KW-0611">Plant defense</keyword>
<dbReference type="AlphaFoldDB" id="A0A2N9F9U6"/>
<dbReference type="GO" id="GO:0000166">
    <property type="term" value="F:nucleotide binding"/>
    <property type="evidence" value="ECO:0007669"/>
    <property type="project" value="UniProtKB-KW"/>
</dbReference>
<keyword evidence="2" id="KW-0547">Nucleotide-binding</keyword>
<evidence type="ECO:0000313" key="5">
    <source>
        <dbReference type="EMBL" id="SPC83609.1"/>
    </source>
</evidence>
<dbReference type="GO" id="GO:0006952">
    <property type="term" value="P:defense response"/>
    <property type="evidence" value="ECO:0007669"/>
    <property type="project" value="UniProtKB-KW"/>
</dbReference>
<feature type="domain" description="Disease resistance N-terminal" evidence="4">
    <location>
        <begin position="10"/>
        <end position="102"/>
    </location>
</feature>
<dbReference type="PANTHER" id="PTHR33377:SF62">
    <property type="entry name" value="OS10G0133166 PROTEIN"/>
    <property type="match status" value="1"/>
</dbReference>
<evidence type="ECO:0000256" key="1">
    <source>
        <dbReference type="ARBA" id="ARBA00022737"/>
    </source>
</evidence>
<proteinExistence type="predicted"/>
<dbReference type="SUPFAM" id="SSF52540">
    <property type="entry name" value="P-loop containing nucleoside triphosphate hydrolases"/>
    <property type="match status" value="1"/>
</dbReference>
<name>A0A2N9F9U6_FAGSY</name>
<dbReference type="Gene3D" id="1.20.5.4130">
    <property type="match status" value="1"/>
</dbReference>
<dbReference type="PANTHER" id="PTHR33377">
    <property type="entry name" value="OS10G0134700 PROTEIN-RELATED"/>
    <property type="match status" value="1"/>
</dbReference>
<keyword evidence="1" id="KW-0677">Repeat</keyword>
<dbReference type="Pfam" id="PF18052">
    <property type="entry name" value="Rx_N"/>
    <property type="match status" value="1"/>
</dbReference>
<sequence length="218" mass="23604">MAEALVGGAVLSAFLQVAFDRVASREVVDYLKGRKVIDRLVQKLKIELLSADAVLIDAEEKQITNPAVKEWLDELKHAVYDADDLLDEIATEALRCKLEAESQTGTSKVWNPFSTSVVSLDKGIHAELEKILESLKDIIEKKNGLGLKEVAGGGIPLPSPQLTTSCPEKCGVFGRDIDKEEIFKLWQSDDASRDGICVVPIVGMGGIGKTTLASVSIQ</sequence>
<dbReference type="InterPro" id="IPR041118">
    <property type="entry name" value="Rx_N"/>
</dbReference>
<reference evidence="5" key="1">
    <citation type="submission" date="2018-02" db="EMBL/GenBank/DDBJ databases">
        <authorList>
            <person name="Cohen D.B."/>
            <person name="Kent A.D."/>
        </authorList>
    </citation>
    <scope>NUCLEOTIDE SEQUENCE</scope>
</reference>
<dbReference type="InterPro" id="IPR027417">
    <property type="entry name" value="P-loop_NTPase"/>
</dbReference>
<organism evidence="5">
    <name type="scientific">Fagus sylvatica</name>
    <name type="common">Beechnut</name>
    <dbReference type="NCBI Taxonomy" id="28930"/>
    <lineage>
        <taxon>Eukaryota</taxon>
        <taxon>Viridiplantae</taxon>
        <taxon>Streptophyta</taxon>
        <taxon>Embryophyta</taxon>
        <taxon>Tracheophyta</taxon>
        <taxon>Spermatophyta</taxon>
        <taxon>Magnoliopsida</taxon>
        <taxon>eudicotyledons</taxon>
        <taxon>Gunneridae</taxon>
        <taxon>Pentapetalae</taxon>
        <taxon>rosids</taxon>
        <taxon>fabids</taxon>
        <taxon>Fagales</taxon>
        <taxon>Fagaceae</taxon>
        <taxon>Fagus</taxon>
    </lineage>
</organism>
<dbReference type="EMBL" id="OIVN01000658">
    <property type="protein sequence ID" value="SPC83609.1"/>
    <property type="molecule type" value="Genomic_DNA"/>
</dbReference>
<dbReference type="Gene3D" id="3.40.50.300">
    <property type="entry name" value="P-loop containing nucleotide triphosphate hydrolases"/>
    <property type="match status" value="1"/>
</dbReference>
<accession>A0A2N9F9U6</accession>
<evidence type="ECO:0000259" key="4">
    <source>
        <dbReference type="Pfam" id="PF18052"/>
    </source>
</evidence>
<protein>
    <recommendedName>
        <fullName evidence="4">Disease resistance N-terminal domain-containing protein</fullName>
    </recommendedName>
</protein>